<evidence type="ECO:0000313" key="2">
    <source>
        <dbReference type="Proteomes" id="UP000689195"/>
    </source>
</evidence>
<comment type="caution">
    <text evidence="1">The sequence shown here is derived from an EMBL/GenBank/DDBJ whole genome shotgun (WGS) entry which is preliminary data.</text>
</comment>
<accession>A0A8S1SKF8</accession>
<sequence length="60" mass="7159">MWRVITIIAKGNYKERMGHLHAIKYIQVQDLQNLMKFVILVYLQFSIQVSIVLKSQRKII</sequence>
<dbReference type="EMBL" id="CAJJDO010000008">
    <property type="protein sequence ID" value="CAD8139819.1"/>
    <property type="molecule type" value="Genomic_DNA"/>
</dbReference>
<reference evidence="1" key="1">
    <citation type="submission" date="2021-01" db="EMBL/GenBank/DDBJ databases">
        <authorList>
            <consortium name="Genoscope - CEA"/>
            <person name="William W."/>
        </authorList>
    </citation>
    <scope>NUCLEOTIDE SEQUENCE</scope>
</reference>
<name>A0A8S1SKF8_9CILI</name>
<gene>
    <name evidence="1" type="ORF">PPENT_87.1.T0080310</name>
</gene>
<dbReference type="Proteomes" id="UP000689195">
    <property type="component" value="Unassembled WGS sequence"/>
</dbReference>
<organism evidence="1 2">
    <name type="scientific">Paramecium pentaurelia</name>
    <dbReference type="NCBI Taxonomy" id="43138"/>
    <lineage>
        <taxon>Eukaryota</taxon>
        <taxon>Sar</taxon>
        <taxon>Alveolata</taxon>
        <taxon>Ciliophora</taxon>
        <taxon>Intramacronucleata</taxon>
        <taxon>Oligohymenophorea</taxon>
        <taxon>Peniculida</taxon>
        <taxon>Parameciidae</taxon>
        <taxon>Paramecium</taxon>
    </lineage>
</organism>
<dbReference type="AlphaFoldDB" id="A0A8S1SKF8"/>
<proteinExistence type="predicted"/>
<evidence type="ECO:0000313" key="1">
    <source>
        <dbReference type="EMBL" id="CAD8139819.1"/>
    </source>
</evidence>
<protein>
    <submittedName>
        <fullName evidence="1">Uncharacterized protein</fullName>
    </submittedName>
</protein>
<keyword evidence="2" id="KW-1185">Reference proteome</keyword>